<proteinExistence type="inferred from homology"/>
<evidence type="ECO:0000256" key="4">
    <source>
        <dbReference type="ARBA" id="ARBA00010617"/>
    </source>
</evidence>
<evidence type="ECO:0000256" key="11">
    <source>
        <dbReference type="ARBA" id="ARBA00023033"/>
    </source>
</evidence>
<feature type="transmembrane region" description="Helical" evidence="15">
    <location>
        <begin position="12"/>
        <end position="27"/>
    </location>
</feature>
<evidence type="ECO:0000256" key="14">
    <source>
        <dbReference type="RuleBase" id="RU000461"/>
    </source>
</evidence>
<keyword evidence="15" id="KW-1133">Transmembrane helix</keyword>
<dbReference type="InterPro" id="IPR050476">
    <property type="entry name" value="Insect_CytP450_Detox"/>
</dbReference>
<evidence type="ECO:0000256" key="12">
    <source>
        <dbReference type="ARBA" id="ARBA00023136"/>
    </source>
</evidence>
<evidence type="ECO:0000256" key="2">
    <source>
        <dbReference type="ARBA" id="ARBA00004174"/>
    </source>
</evidence>
<dbReference type="GO" id="GO:0005506">
    <property type="term" value="F:iron ion binding"/>
    <property type="evidence" value="ECO:0007669"/>
    <property type="project" value="InterPro"/>
</dbReference>
<evidence type="ECO:0000256" key="7">
    <source>
        <dbReference type="ARBA" id="ARBA00022824"/>
    </source>
</evidence>
<keyword evidence="17" id="KW-1185">Reference proteome</keyword>
<dbReference type="Gene3D" id="1.10.630.10">
    <property type="entry name" value="Cytochrome P450"/>
    <property type="match status" value="1"/>
</dbReference>
<evidence type="ECO:0000256" key="13">
    <source>
        <dbReference type="PIRSR" id="PIRSR602401-1"/>
    </source>
</evidence>
<dbReference type="GO" id="GO:0020037">
    <property type="term" value="F:heme binding"/>
    <property type="evidence" value="ECO:0007669"/>
    <property type="project" value="InterPro"/>
</dbReference>
<dbReference type="PROSITE" id="PS00086">
    <property type="entry name" value="CYTOCHROME_P450"/>
    <property type="match status" value="1"/>
</dbReference>
<dbReference type="OrthoDB" id="2789670at2759"/>
<keyword evidence="11 14" id="KW-0503">Monooxygenase</keyword>
<evidence type="ECO:0000256" key="15">
    <source>
        <dbReference type="SAM" id="Phobius"/>
    </source>
</evidence>
<evidence type="ECO:0000256" key="1">
    <source>
        <dbReference type="ARBA" id="ARBA00001971"/>
    </source>
</evidence>
<dbReference type="SUPFAM" id="SSF48264">
    <property type="entry name" value="Cytochrome P450"/>
    <property type="match status" value="1"/>
</dbReference>
<evidence type="ECO:0000313" key="17">
    <source>
        <dbReference type="Proteomes" id="UP001153712"/>
    </source>
</evidence>
<dbReference type="GO" id="GO:0004497">
    <property type="term" value="F:monooxygenase activity"/>
    <property type="evidence" value="ECO:0007669"/>
    <property type="project" value="UniProtKB-KW"/>
</dbReference>
<dbReference type="InterPro" id="IPR001128">
    <property type="entry name" value="Cyt_P450"/>
</dbReference>
<dbReference type="GO" id="GO:0005789">
    <property type="term" value="C:endoplasmic reticulum membrane"/>
    <property type="evidence" value="ECO:0007669"/>
    <property type="project" value="UniProtKB-SubCell"/>
</dbReference>
<comment type="similarity">
    <text evidence="4 14">Belongs to the cytochrome P450 family.</text>
</comment>
<dbReference type="InterPro" id="IPR036396">
    <property type="entry name" value="Cyt_P450_sf"/>
</dbReference>
<keyword evidence="7" id="KW-0256">Endoplasmic reticulum</keyword>
<evidence type="ECO:0000313" key="16">
    <source>
        <dbReference type="EMBL" id="CAG9854393.1"/>
    </source>
</evidence>
<name>A0A9N9TAN4_PHYSR</name>
<evidence type="ECO:0000256" key="6">
    <source>
        <dbReference type="ARBA" id="ARBA00022723"/>
    </source>
</evidence>
<dbReference type="GO" id="GO:0016705">
    <property type="term" value="F:oxidoreductase activity, acting on paired donors, with incorporation or reduction of molecular oxygen"/>
    <property type="evidence" value="ECO:0007669"/>
    <property type="project" value="InterPro"/>
</dbReference>
<keyword evidence="8" id="KW-0492">Microsome</keyword>
<comment type="subcellular location">
    <subcellularLocation>
        <location evidence="3">Endoplasmic reticulum membrane</location>
        <topology evidence="3">Peripheral membrane protein</topology>
    </subcellularLocation>
    <subcellularLocation>
        <location evidence="2">Microsome membrane</location>
        <topology evidence="2">Peripheral membrane protein</topology>
    </subcellularLocation>
</comment>
<keyword evidence="15" id="KW-0812">Transmembrane</keyword>
<sequence>MTVITGDSLFDSFLALVTFTLTFVVYYKRAFRYWKNRGVPFPKPTIPWGSLQSYFTPKMSMGDEFAAIYRETREKGLKHVGLFTMTSPLYVPVDVELVKQVLIKDFHYFTDKGIYVNEKDEPIGAHLFAIGGQKWRNLRSKFTPSFTSAKMKKMYKTVINVGNAMEMHLNKKNLQDPVDIRQILCDFTISTIATCAFGLKCGDFDRPNPFAGMAKRMVNRTIIDDVKFAIAVNYPNFAKAIRLTWIPALIKDFFTRIVEKTVRYREENGIVVPDFLQSMIDLKGDRGREVLGDGNSVTMEEIVAQSFVFFVAGYETSATTMSWTLFELAHNPECQDRVREEFTNILDKYNGEMTYEALNELVYLRQCIDETLRKYPPVPYLTRECVRDYKVPETEVVIEEGVKIVIPVRGLHYDEEYFSDAEKYDPDRFSERNKEKIKLCTYLPFGEGPRLCIGKRFGIMQTKIGIFYILKNYRISVSRKMKMPVKLTTAFIPQAEGGLWLDFEKIK</sequence>
<dbReference type="PRINTS" id="PR00463">
    <property type="entry name" value="EP450I"/>
</dbReference>
<evidence type="ECO:0000256" key="3">
    <source>
        <dbReference type="ARBA" id="ARBA00004406"/>
    </source>
</evidence>
<evidence type="ECO:0008006" key="18">
    <source>
        <dbReference type="Google" id="ProtNLM"/>
    </source>
</evidence>
<evidence type="ECO:0000256" key="9">
    <source>
        <dbReference type="ARBA" id="ARBA00023002"/>
    </source>
</evidence>
<keyword evidence="10 13" id="KW-0408">Iron</keyword>
<keyword evidence="9 14" id="KW-0560">Oxidoreductase</keyword>
<dbReference type="Pfam" id="PF00067">
    <property type="entry name" value="p450"/>
    <property type="match status" value="1"/>
</dbReference>
<evidence type="ECO:0000256" key="10">
    <source>
        <dbReference type="ARBA" id="ARBA00023004"/>
    </source>
</evidence>
<keyword evidence="12 15" id="KW-0472">Membrane</keyword>
<feature type="binding site" description="axial binding residue" evidence="13">
    <location>
        <position position="452"/>
    </location>
    <ligand>
        <name>heme</name>
        <dbReference type="ChEBI" id="CHEBI:30413"/>
    </ligand>
    <ligandPart>
        <name>Fe</name>
        <dbReference type="ChEBI" id="CHEBI:18248"/>
    </ligandPart>
</feature>
<accession>A0A9N9TAN4</accession>
<evidence type="ECO:0000256" key="5">
    <source>
        <dbReference type="ARBA" id="ARBA00022617"/>
    </source>
</evidence>
<dbReference type="InterPro" id="IPR002401">
    <property type="entry name" value="Cyt_P450_E_grp-I"/>
</dbReference>
<comment type="cofactor">
    <cofactor evidence="1 13">
        <name>heme</name>
        <dbReference type="ChEBI" id="CHEBI:30413"/>
    </cofactor>
</comment>
<reference evidence="16" key="1">
    <citation type="submission" date="2022-01" db="EMBL/GenBank/DDBJ databases">
        <authorList>
            <person name="King R."/>
        </authorList>
    </citation>
    <scope>NUCLEOTIDE SEQUENCE</scope>
</reference>
<dbReference type="PANTHER" id="PTHR24292">
    <property type="entry name" value="CYTOCHROME P450"/>
    <property type="match status" value="1"/>
</dbReference>
<dbReference type="PANTHER" id="PTHR24292:SF100">
    <property type="entry name" value="CYTOCHROME P450 6A16, ISOFORM B-RELATED"/>
    <property type="match status" value="1"/>
</dbReference>
<protein>
    <recommendedName>
        <fullName evidence="18">Cytochrome P450</fullName>
    </recommendedName>
</protein>
<dbReference type="AlphaFoldDB" id="A0A9N9TAN4"/>
<dbReference type="Proteomes" id="UP001153712">
    <property type="component" value="Chromosome 1"/>
</dbReference>
<dbReference type="CDD" id="cd11056">
    <property type="entry name" value="CYP6-like"/>
    <property type="match status" value="1"/>
</dbReference>
<evidence type="ECO:0000256" key="8">
    <source>
        <dbReference type="ARBA" id="ARBA00022848"/>
    </source>
</evidence>
<dbReference type="EMBL" id="OU900094">
    <property type="protein sequence ID" value="CAG9854393.1"/>
    <property type="molecule type" value="Genomic_DNA"/>
</dbReference>
<gene>
    <name evidence="16" type="ORF">PHYEVI_LOCUS856</name>
</gene>
<keyword evidence="6 13" id="KW-0479">Metal-binding</keyword>
<keyword evidence="5 13" id="KW-0349">Heme</keyword>
<dbReference type="FunFam" id="1.10.630.10:FF:000042">
    <property type="entry name" value="Cytochrome P450"/>
    <property type="match status" value="1"/>
</dbReference>
<dbReference type="InterPro" id="IPR017972">
    <property type="entry name" value="Cyt_P450_CS"/>
</dbReference>
<organism evidence="16 17">
    <name type="scientific">Phyllotreta striolata</name>
    <name type="common">Striped flea beetle</name>
    <name type="synonym">Crioceris striolata</name>
    <dbReference type="NCBI Taxonomy" id="444603"/>
    <lineage>
        <taxon>Eukaryota</taxon>
        <taxon>Metazoa</taxon>
        <taxon>Ecdysozoa</taxon>
        <taxon>Arthropoda</taxon>
        <taxon>Hexapoda</taxon>
        <taxon>Insecta</taxon>
        <taxon>Pterygota</taxon>
        <taxon>Neoptera</taxon>
        <taxon>Endopterygota</taxon>
        <taxon>Coleoptera</taxon>
        <taxon>Polyphaga</taxon>
        <taxon>Cucujiformia</taxon>
        <taxon>Chrysomeloidea</taxon>
        <taxon>Chrysomelidae</taxon>
        <taxon>Galerucinae</taxon>
        <taxon>Alticini</taxon>
        <taxon>Phyllotreta</taxon>
    </lineage>
</organism>
<dbReference type="PRINTS" id="PR00385">
    <property type="entry name" value="P450"/>
</dbReference>